<evidence type="ECO:0000313" key="4">
    <source>
        <dbReference type="Proteomes" id="UP001152798"/>
    </source>
</evidence>
<sequence length="398" mass="45151">MMSATEYSIGVVKNRFALNGIEEEEIDPLELLKRRELETEAKKKSKICEKVTKAKDSSKNKSNKIIKESNKGEVVSHKDKDIIKSKQKDTEVIKKHVTIVENINKHYSDNASNYHQYDDDFGEKEKKDYNTGAGFEGESLEKGRSARRGLPRGVFVRGGGARGGGWKGSQRTTFDIRGKREYDRQSGSDKTGIKSIDKRDGSGAHNWGNPRDDIENLKTPYSAEDSWNSEKVDEEPPIETNETSNEEEVITSTTTNIEEGEEEEEEKKELTLDEWKALKTPRKQPTYNIRKAGEGEDLSQWKKMYALEKKKDNEGEEYEYELGEYPQRVGRQKIIEIDIRFKDTRNVGSGRGRGIGRGAAAVQSGRGSYSPFQSTTANNRTLIDIPKVYDERDFPSLA</sequence>
<dbReference type="PANTHER" id="PTHR12299:SF17">
    <property type="entry name" value="AT19571P-RELATED"/>
    <property type="match status" value="1"/>
</dbReference>
<dbReference type="AlphaFoldDB" id="A0A9P0HBP8"/>
<dbReference type="EMBL" id="OV725080">
    <property type="protein sequence ID" value="CAH1398914.1"/>
    <property type="molecule type" value="Genomic_DNA"/>
</dbReference>
<feature type="region of interest" description="Disordered" evidence="1">
    <location>
        <begin position="346"/>
        <end position="375"/>
    </location>
</feature>
<organism evidence="3 4">
    <name type="scientific">Nezara viridula</name>
    <name type="common">Southern green stink bug</name>
    <name type="synonym">Cimex viridulus</name>
    <dbReference type="NCBI Taxonomy" id="85310"/>
    <lineage>
        <taxon>Eukaryota</taxon>
        <taxon>Metazoa</taxon>
        <taxon>Ecdysozoa</taxon>
        <taxon>Arthropoda</taxon>
        <taxon>Hexapoda</taxon>
        <taxon>Insecta</taxon>
        <taxon>Pterygota</taxon>
        <taxon>Neoptera</taxon>
        <taxon>Paraneoptera</taxon>
        <taxon>Hemiptera</taxon>
        <taxon>Heteroptera</taxon>
        <taxon>Panheteroptera</taxon>
        <taxon>Pentatomomorpha</taxon>
        <taxon>Pentatomoidea</taxon>
        <taxon>Pentatomidae</taxon>
        <taxon>Pentatominae</taxon>
        <taxon>Nezara</taxon>
    </lineage>
</organism>
<keyword evidence="4" id="KW-1185">Reference proteome</keyword>
<dbReference type="PANTHER" id="PTHR12299">
    <property type="entry name" value="HYALURONIC ACID-BINDING PROTEIN 4"/>
    <property type="match status" value="1"/>
</dbReference>
<accession>A0A9P0HBP8</accession>
<dbReference type="GO" id="GO:0005634">
    <property type="term" value="C:nucleus"/>
    <property type="evidence" value="ECO:0007669"/>
    <property type="project" value="TreeGrafter"/>
</dbReference>
<reference evidence="3" key="1">
    <citation type="submission" date="2022-01" db="EMBL/GenBank/DDBJ databases">
        <authorList>
            <person name="King R."/>
        </authorList>
    </citation>
    <scope>NUCLEOTIDE SEQUENCE</scope>
</reference>
<feature type="region of interest" description="Disordered" evidence="1">
    <location>
        <begin position="109"/>
        <end position="270"/>
    </location>
</feature>
<dbReference type="InterPro" id="IPR039764">
    <property type="entry name" value="HABP4/SERBP1-like"/>
</dbReference>
<dbReference type="Pfam" id="PF04774">
    <property type="entry name" value="HABP4_PAI-RBP1"/>
    <property type="match status" value="1"/>
</dbReference>
<feature type="domain" description="Hyaluronan/mRNA-binding protein" evidence="2">
    <location>
        <begin position="178"/>
        <end position="295"/>
    </location>
</feature>
<feature type="compositionally biased region" description="Basic and acidic residues" evidence="1">
    <location>
        <begin position="174"/>
        <end position="202"/>
    </location>
</feature>
<dbReference type="Proteomes" id="UP001152798">
    <property type="component" value="Chromosome 4"/>
</dbReference>
<feature type="compositionally biased region" description="Polar residues" evidence="1">
    <location>
        <begin position="365"/>
        <end position="375"/>
    </location>
</feature>
<feature type="compositionally biased region" description="Gly residues" evidence="1">
    <location>
        <begin position="156"/>
        <end position="167"/>
    </location>
</feature>
<name>A0A9P0HBP8_NEZVI</name>
<dbReference type="GO" id="GO:0005737">
    <property type="term" value="C:cytoplasm"/>
    <property type="evidence" value="ECO:0007669"/>
    <property type="project" value="TreeGrafter"/>
</dbReference>
<protein>
    <recommendedName>
        <fullName evidence="2">Hyaluronan/mRNA-binding protein domain-containing protein</fullName>
    </recommendedName>
</protein>
<dbReference type="InterPro" id="IPR006861">
    <property type="entry name" value="HABP4_PAIRBP1-bd"/>
</dbReference>
<feature type="region of interest" description="Disordered" evidence="1">
    <location>
        <begin position="52"/>
        <end position="72"/>
    </location>
</feature>
<dbReference type="SMART" id="SM01233">
    <property type="entry name" value="HABP4_PAI-RBP1"/>
    <property type="match status" value="1"/>
</dbReference>
<gene>
    <name evidence="3" type="ORF">NEZAVI_LOCUS8472</name>
</gene>
<evidence type="ECO:0000256" key="1">
    <source>
        <dbReference type="SAM" id="MobiDB-lite"/>
    </source>
</evidence>
<evidence type="ECO:0000259" key="2">
    <source>
        <dbReference type="SMART" id="SM01233"/>
    </source>
</evidence>
<proteinExistence type="predicted"/>
<dbReference type="GO" id="GO:0003723">
    <property type="term" value="F:RNA binding"/>
    <property type="evidence" value="ECO:0007669"/>
    <property type="project" value="InterPro"/>
</dbReference>
<evidence type="ECO:0000313" key="3">
    <source>
        <dbReference type="EMBL" id="CAH1398914.1"/>
    </source>
</evidence>
<dbReference type="OrthoDB" id="6022699at2759"/>